<evidence type="ECO:0000256" key="4">
    <source>
        <dbReference type="ARBA" id="ARBA00022692"/>
    </source>
</evidence>
<evidence type="ECO:0000256" key="7">
    <source>
        <dbReference type="ARBA" id="ARBA00023054"/>
    </source>
</evidence>
<evidence type="ECO:0000259" key="10">
    <source>
        <dbReference type="PROSITE" id="PS50192"/>
    </source>
</evidence>
<keyword evidence="7" id="KW-0175">Coiled coil</keyword>
<keyword evidence="12" id="KW-1185">Reference proteome</keyword>
<dbReference type="GO" id="GO:0016020">
    <property type="term" value="C:membrane"/>
    <property type="evidence" value="ECO:0007669"/>
    <property type="project" value="UniProtKB-SubCell"/>
</dbReference>
<evidence type="ECO:0000256" key="3">
    <source>
        <dbReference type="ARBA" id="ARBA00022448"/>
    </source>
</evidence>
<comment type="caution">
    <text evidence="11">The sequence shown here is derived from an EMBL/GenBank/DDBJ whole genome shotgun (WGS) entry which is preliminary data.</text>
</comment>
<dbReference type="Pfam" id="PF12352">
    <property type="entry name" value="V-SNARE_C"/>
    <property type="match status" value="1"/>
</dbReference>
<dbReference type="GO" id="GO:0005737">
    <property type="term" value="C:cytoplasm"/>
    <property type="evidence" value="ECO:0007669"/>
    <property type="project" value="UniProtKB-ARBA"/>
</dbReference>
<evidence type="ECO:0000313" key="12">
    <source>
        <dbReference type="Proteomes" id="UP001230188"/>
    </source>
</evidence>
<reference evidence="11" key="1">
    <citation type="submission" date="2023-01" db="EMBL/GenBank/DDBJ databases">
        <title>Metagenome sequencing of chrysophaentin producing Chrysophaeum taylorii.</title>
        <authorList>
            <person name="Davison J."/>
            <person name="Bewley C."/>
        </authorList>
    </citation>
    <scope>NUCLEOTIDE SEQUENCE</scope>
    <source>
        <strain evidence="11">NIES-1699</strain>
    </source>
</reference>
<dbReference type="Proteomes" id="UP001230188">
    <property type="component" value="Unassembled WGS sequence"/>
</dbReference>
<feature type="domain" description="T-SNARE coiled-coil homology" evidence="10">
    <location>
        <begin position="87"/>
        <end position="149"/>
    </location>
</feature>
<evidence type="ECO:0000313" key="11">
    <source>
        <dbReference type="EMBL" id="KAJ8605348.1"/>
    </source>
</evidence>
<proteinExistence type="inferred from homology"/>
<dbReference type="SUPFAM" id="SSF58038">
    <property type="entry name" value="SNARE fusion complex"/>
    <property type="match status" value="1"/>
</dbReference>
<keyword evidence="8" id="KW-0472">Membrane</keyword>
<feature type="region of interest" description="Disordered" evidence="9">
    <location>
        <begin position="65"/>
        <end position="101"/>
    </location>
</feature>
<dbReference type="GO" id="GO:0015031">
    <property type="term" value="P:protein transport"/>
    <property type="evidence" value="ECO:0007669"/>
    <property type="project" value="UniProtKB-KW"/>
</dbReference>
<organism evidence="11 12">
    <name type="scientific">Chrysophaeum taylorii</name>
    <dbReference type="NCBI Taxonomy" id="2483200"/>
    <lineage>
        <taxon>Eukaryota</taxon>
        <taxon>Sar</taxon>
        <taxon>Stramenopiles</taxon>
        <taxon>Ochrophyta</taxon>
        <taxon>Pelagophyceae</taxon>
        <taxon>Pelagomonadales</taxon>
        <taxon>Pelagomonadaceae</taxon>
        <taxon>Chrysophaeum</taxon>
    </lineage>
</organism>
<dbReference type="InterPro" id="IPR000727">
    <property type="entry name" value="T_SNARE_dom"/>
</dbReference>
<evidence type="ECO:0000256" key="8">
    <source>
        <dbReference type="ARBA" id="ARBA00023136"/>
    </source>
</evidence>
<evidence type="ECO:0000256" key="5">
    <source>
        <dbReference type="ARBA" id="ARBA00022927"/>
    </source>
</evidence>
<dbReference type="Gene3D" id="1.20.5.110">
    <property type="match status" value="1"/>
</dbReference>
<keyword evidence="6" id="KW-1133">Transmembrane helix</keyword>
<evidence type="ECO:0000256" key="1">
    <source>
        <dbReference type="ARBA" id="ARBA00004211"/>
    </source>
</evidence>
<dbReference type="EMBL" id="JAQMWT010000316">
    <property type="protein sequence ID" value="KAJ8605348.1"/>
    <property type="molecule type" value="Genomic_DNA"/>
</dbReference>
<comment type="subcellular location">
    <subcellularLocation>
        <location evidence="1">Membrane</location>
        <topology evidence="1">Single-pass type IV membrane protein</topology>
    </subcellularLocation>
</comment>
<dbReference type="SMART" id="SM00397">
    <property type="entry name" value="t_SNARE"/>
    <property type="match status" value="1"/>
</dbReference>
<dbReference type="PROSITE" id="PS50192">
    <property type="entry name" value="T_SNARE"/>
    <property type="match status" value="1"/>
</dbReference>
<accession>A0AAD7UGG5</accession>
<keyword evidence="4" id="KW-0812">Transmembrane</keyword>
<protein>
    <recommendedName>
        <fullName evidence="10">t-SNARE coiled-coil homology domain-containing protein</fullName>
    </recommendedName>
</protein>
<keyword evidence="3" id="KW-0813">Transport</keyword>
<comment type="similarity">
    <text evidence="2">Belongs to the VTI1 family.</text>
</comment>
<dbReference type="AlphaFoldDB" id="A0AAD7UGG5"/>
<evidence type="ECO:0000256" key="9">
    <source>
        <dbReference type="SAM" id="MobiDB-lite"/>
    </source>
</evidence>
<gene>
    <name evidence="11" type="ORF">CTAYLR_002413</name>
</gene>
<name>A0AAD7UGG5_9STRA</name>
<keyword evidence="5" id="KW-0653">Protein transport</keyword>
<feature type="compositionally biased region" description="Basic and acidic residues" evidence="9">
    <location>
        <begin position="88"/>
        <end position="98"/>
    </location>
</feature>
<sequence length="156" mass="17713">MASFHAEELEEVLKSASAKIEAGEDASTQLDEADELVAQLRIDARGKEAKQQLREREARIRELRSKSLFSGAKPASSSAKGRLMSTTERAKESNRRIENTQSLVDEIEDTGNDIIGELQRNRETMKRIDGHVKETKGELEKADKIVTRMGKWWSRW</sequence>
<evidence type="ECO:0000256" key="2">
    <source>
        <dbReference type="ARBA" id="ARBA00006108"/>
    </source>
</evidence>
<dbReference type="FunFam" id="1.20.5.110:FF:000002">
    <property type="entry name" value="Vesicle transport through interaction with t-SNAREsB"/>
    <property type="match status" value="1"/>
</dbReference>
<evidence type="ECO:0000256" key="6">
    <source>
        <dbReference type="ARBA" id="ARBA00022989"/>
    </source>
</evidence>
<feature type="compositionally biased region" description="Low complexity" evidence="9">
    <location>
        <begin position="70"/>
        <end position="81"/>
    </location>
</feature>